<reference evidence="2 3" key="1">
    <citation type="submission" date="2019-08" db="EMBL/GenBank/DDBJ databases">
        <title>Deep-cultivation of Planctomycetes and their phenomic and genomic characterization uncovers novel biology.</title>
        <authorList>
            <person name="Wiegand S."/>
            <person name="Jogler M."/>
            <person name="Boedeker C."/>
            <person name="Pinto D."/>
            <person name="Vollmers J."/>
            <person name="Rivas-Marin E."/>
            <person name="Kohn T."/>
            <person name="Peeters S.H."/>
            <person name="Heuer A."/>
            <person name="Rast P."/>
            <person name="Oberbeckmann S."/>
            <person name="Bunk B."/>
            <person name="Jeske O."/>
            <person name="Meyerdierks A."/>
            <person name="Storesund J.E."/>
            <person name="Kallscheuer N."/>
            <person name="Luecker S."/>
            <person name="Lage O.M."/>
            <person name="Pohl T."/>
            <person name="Merkel B.J."/>
            <person name="Hornburger P."/>
            <person name="Mueller R.-W."/>
            <person name="Bruemmer F."/>
            <person name="Labrenz M."/>
            <person name="Spormann A.M."/>
            <person name="Op den Camp H."/>
            <person name="Overmann J."/>
            <person name="Amann R."/>
            <person name="Jetten M.S.M."/>
            <person name="Mascher T."/>
            <person name="Medema M.H."/>
            <person name="Devos D.P."/>
            <person name="Kaster A.-K."/>
            <person name="Ovreas L."/>
            <person name="Rohde M."/>
            <person name="Galperin M.Y."/>
            <person name="Jogler C."/>
        </authorList>
    </citation>
    <scope>NUCLEOTIDE SEQUENCE [LARGE SCALE GENOMIC DNA]</scope>
    <source>
        <strain evidence="2 3">OJF2</strain>
    </source>
</reference>
<accession>A0A5B9W6B6</accession>
<name>A0A5B9W6B6_9BACT</name>
<dbReference type="Proteomes" id="UP000324233">
    <property type="component" value="Chromosome"/>
</dbReference>
<protein>
    <recommendedName>
        <fullName evidence="4">DUF4142 domain-containing protein</fullName>
    </recommendedName>
</protein>
<organism evidence="2 3">
    <name type="scientific">Aquisphaera giovannonii</name>
    <dbReference type="NCBI Taxonomy" id="406548"/>
    <lineage>
        <taxon>Bacteria</taxon>
        <taxon>Pseudomonadati</taxon>
        <taxon>Planctomycetota</taxon>
        <taxon>Planctomycetia</taxon>
        <taxon>Isosphaerales</taxon>
        <taxon>Isosphaeraceae</taxon>
        <taxon>Aquisphaera</taxon>
    </lineage>
</organism>
<evidence type="ECO:0000256" key="1">
    <source>
        <dbReference type="SAM" id="SignalP"/>
    </source>
</evidence>
<dbReference type="EMBL" id="CP042997">
    <property type="protein sequence ID" value="QEH35764.1"/>
    <property type="molecule type" value="Genomic_DNA"/>
</dbReference>
<dbReference type="KEGG" id="agv:OJF2_43210"/>
<gene>
    <name evidence="2" type="ORF">OJF2_43210</name>
</gene>
<feature type="chain" id="PRO_5023004804" description="DUF4142 domain-containing protein" evidence="1">
    <location>
        <begin position="31"/>
        <end position="248"/>
    </location>
</feature>
<dbReference type="AlphaFoldDB" id="A0A5B9W6B6"/>
<keyword evidence="3" id="KW-1185">Reference proteome</keyword>
<dbReference type="OrthoDB" id="9847031at2"/>
<proteinExistence type="predicted"/>
<evidence type="ECO:0008006" key="4">
    <source>
        <dbReference type="Google" id="ProtNLM"/>
    </source>
</evidence>
<sequence precursor="true">MTWTDRRASRWLVPLAACAVMGLAPGRAHAQFGYGGFGWMGGFNYVEQPTNVINQAALSRAGRPVGPEIRSVYANMPNSYINNIRDNGFVPTYNVARRRPVSERAPARTSPGDLAMVTPGTPAPVAAPAAPARPQIPLSSFFDSMQRLAWPAESPVDGDLKEKREVSDHASLEVYLQSTAHGAATLTSVAEARQKLLDYGRPALKEVREKFTPRVADTFHMFMLSLYDSLAQVATVADPGPDGPPPVP</sequence>
<feature type="signal peptide" evidence="1">
    <location>
        <begin position="1"/>
        <end position="30"/>
    </location>
</feature>
<evidence type="ECO:0000313" key="2">
    <source>
        <dbReference type="EMBL" id="QEH35764.1"/>
    </source>
</evidence>
<keyword evidence="1" id="KW-0732">Signal</keyword>
<dbReference type="RefSeq" id="WP_148595517.1">
    <property type="nucleotide sequence ID" value="NZ_CP042997.1"/>
</dbReference>
<evidence type="ECO:0000313" key="3">
    <source>
        <dbReference type="Proteomes" id="UP000324233"/>
    </source>
</evidence>